<dbReference type="InterPro" id="IPR047680">
    <property type="entry name" value="MarP-like"/>
</dbReference>
<dbReference type="Gene3D" id="2.40.10.10">
    <property type="entry name" value="Trypsin-like serine proteases"/>
    <property type="match status" value="2"/>
</dbReference>
<keyword evidence="6" id="KW-0645">Protease</keyword>
<evidence type="ECO:0000256" key="5">
    <source>
        <dbReference type="SAM" id="Phobius"/>
    </source>
</evidence>
<protein>
    <submittedName>
        <fullName evidence="6">MarP family serine protease</fullName>
    </submittedName>
</protein>
<feature type="transmembrane region" description="Helical" evidence="5">
    <location>
        <begin position="104"/>
        <end position="128"/>
    </location>
</feature>
<dbReference type="InterPro" id="IPR009003">
    <property type="entry name" value="Peptidase_S1_PA"/>
</dbReference>
<dbReference type="PANTHER" id="PTHR43019:SF23">
    <property type="entry name" value="PROTEASE DO-LIKE 5, CHLOROPLASTIC"/>
    <property type="match status" value="1"/>
</dbReference>
<comment type="subcellular location">
    <subcellularLocation>
        <location evidence="1">Membrane</location>
        <topology evidence="1">Multi-pass membrane protein</topology>
    </subcellularLocation>
</comment>
<dbReference type="GO" id="GO:0008233">
    <property type="term" value="F:peptidase activity"/>
    <property type="evidence" value="ECO:0007669"/>
    <property type="project" value="UniProtKB-KW"/>
</dbReference>
<accession>A0ABN1V916</accession>
<keyword evidence="6" id="KW-0378">Hydrolase</keyword>
<keyword evidence="3 5" id="KW-1133">Transmembrane helix</keyword>
<dbReference type="SUPFAM" id="SSF50494">
    <property type="entry name" value="Trypsin-like serine proteases"/>
    <property type="match status" value="1"/>
</dbReference>
<evidence type="ECO:0000256" key="2">
    <source>
        <dbReference type="ARBA" id="ARBA00022692"/>
    </source>
</evidence>
<dbReference type="InterPro" id="IPR001940">
    <property type="entry name" value="Peptidase_S1C"/>
</dbReference>
<dbReference type="InterPro" id="IPR003825">
    <property type="entry name" value="Colicin-V_CvpA"/>
</dbReference>
<evidence type="ECO:0000256" key="1">
    <source>
        <dbReference type="ARBA" id="ARBA00004141"/>
    </source>
</evidence>
<dbReference type="EMBL" id="BAAALM010000005">
    <property type="protein sequence ID" value="GAA1200442.1"/>
    <property type="molecule type" value="Genomic_DNA"/>
</dbReference>
<evidence type="ECO:0000256" key="3">
    <source>
        <dbReference type="ARBA" id="ARBA00022989"/>
    </source>
</evidence>
<sequence length="396" mass="41042">MTVNWVDLLVIALALLAAVSGARQGMLVALPAFIGVVAGALLGIELAPWLVDSFDEPAARVAIAVGTVVFLVALGETLGVLAGSQLKNRIRSPKLSSVDSTLGAIVQGIVVFVVAWLIALPLTSVAALPGLARAINESSVLGGVNDVMPDAAQGLPGELRELLDASGFPSIVDPFQQAPVREISPPDESLPADAVVQQAHPSVLKIRGVASSCSRSLEGSGFVVAPQRVMTNAHVVAGTDQVAVETPQGREPATVVHFDPSTDLAVLAVPGLTTRPLDLRDEDAVEGDDAIALGYPLDGPYTASPLRVRERINLRGPDIYDANTVQRDVFTVRGQVRSGNSGGPMIDPDGDVIGVVFGASVEDPDTGFVLTADEVRDEYEQAPAYGAEVGTGPCTS</sequence>
<dbReference type="Proteomes" id="UP001500467">
    <property type="component" value="Unassembled WGS sequence"/>
</dbReference>
<comment type="caution">
    <text evidence="6">The sequence shown here is derived from an EMBL/GenBank/DDBJ whole genome shotgun (WGS) entry which is preliminary data.</text>
</comment>
<dbReference type="Pfam" id="PF02674">
    <property type="entry name" value="Colicin_V"/>
    <property type="match status" value="1"/>
</dbReference>
<evidence type="ECO:0000313" key="6">
    <source>
        <dbReference type="EMBL" id="GAA1200442.1"/>
    </source>
</evidence>
<dbReference type="Pfam" id="PF13365">
    <property type="entry name" value="Trypsin_2"/>
    <property type="match status" value="1"/>
</dbReference>
<gene>
    <name evidence="6" type="ORF">GCM10009675_15780</name>
</gene>
<dbReference type="NCBIfam" id="NF033740">
    <property type="entry name" value="MarP_fam_protase"/>
    <property type="match status" value="1"/>
</dbReference>
<name>A0ABN1V916_9PSEU</name>
<organism evidence="6 7">
    <name type="scientific">Prauserella alba</name>
    <dbReference type="NCBI Taxonomy" id="176898"/>
    <lineage>
        <taxon>Bacteria</taxon>
        <taxon>Bacillati</taxon>
        <taxon>Actinomycetota</taxon>
        <taxon>Actinomycetes</taxon>
        <taxon>Pseudonocardiales</taxon>
        <taxon>Pseudonocardiaceae</taxon>
        <taxon>Prauserella</taxon>
    </lineage>
</organism>
<reference evidence="6 7" key="1">
    <citation type="journal article" date="2019" name="Int. J. Syst. Evol. Microbiol.">
        <title>The Global Catalogue of Microorganisms (GCM) 10K type strain sequencing project: providing services to taxonomists for standard genome sequencing and annotation.</title>
        <authorList>
            <consortium name="The Broad Institute Genomics Platform"/>
            <consortium name="The Broad Institute Genome Sequencing Center for Infectious Disease"/>
            <person name="Wu L."/>
            <person name="Ma J."/>
        </authorList>
    </citation>
    <scope>NUCLEOTIDE SEQUENCE [LARGE SCALE GENOMIC DNA]</scope>
    <source>
        <strain evidence="6 7">JCM 13022</strain>
    </source>
</reference>
<keyword evidence="7" id="KW-1185">Reference proteome</keyword>
<keyword evidence="2 5" id="KW-0812">Transmembrane</keyword>
<keyword evidence="4 5" id="KW-0472">Membrane</keyword>
<dbReference type="PANTHER" id="PTHR43019">
    <property type="entry name" value="SERINE ENDOPROTEASE DEGS"/>
    <property type="match status" value="1"/>
</dbReference>
<dbReference type="GO" id="GO:0006508">
    <property type="term" value="P:proteolysis"/>
    <property type="evidence" value="ECO:0007669"/>
    <property type="project" value="UniProtKB-KW"/>
</dbReference>
<proteinExistence type="predicted"/>
<evidence type="ECO:0000256" key="4">
    <source>
        <dbReference type="ARBA" id="ARBA00023136"/>
    </source>
</evidence>
<evidence type="ECO:0000313" key="7">
    <source>
        <dbReference type="Proteomes" id="UP001500467"/>
    </source>
</evidence>
<feature type="transmembrane region" description="Helical" evidence="5">
    <location>
        <begin position="31"/>
        <end position="51"/>
    </location>
</feature>
<dbReference type="PRINTS" id="PR00834">
    <property type="entry name" value="PROTEASES2C"/>
</dbReference>
<feature type="transmembrane region" description="Helical" evidence="5">
    <location>
        <begin position="63"/>
        <end position="84"/>
    </location>
</feature>
<dbReference type="InterPro" id="IPR043504">
    <property type="entry name" value="Peptidase_S1_PA_chymotrypsin"/>
</dbReference>